<dbReference type="PANTHER" id="PTHR24204:SF8">
    <property type="entry name" value="TAILUP, ISOFORM A"/>
    <property type="match status" value="1"/>
</dbReference>
<accession>A0A6V7WGN5</accession>
<keyword evidence="8 9" id="KW-0539">Nucleus</keyword>
<dbReference type="PROSITE" id="PS50071">
    <property type="entry name" value="HOMEOBOX_2"/>
    <property type="match status" value="1"/>
</dbReference>
<dbReference type="GO" id="GO:0048665">
    <property type="term" value="P:neuron fate specification"/>
    <property type="evidence" value="ECO:0007669"/>
    <property type="project" value="InterPro"/>
</dbReference>
<keyword evidence="6 9" id="KW-0238">DNA-binding</keyword>
<gene>
    <name evidence="13" type="ORF">MENT_LOCUS38634</name>
</gene>
<evidence type="ECO:0000313" key="14">
    <source>
        <dbReference type="Proteomes" id="UP000580250"/>
    </source>
</evidence>
<dbReference type="GO" id="GO:0007409">
    <property type="term" value="P:axonogenesis"/>
    <property type="evidence" value="ECO:0007669"/>
    <property type="project" value="TreeGrafter"/>
</dbReference>
<dbReference type="InterPro" id="IPR001356">
    <property type="entry name" value="HD"/>
</dbReference>
<evidence type="ECO:0000256" key="5">
    <source>
        <dbReference type="ARBA" id="ARBA00023038"/>
    </source>
</evidence>
<evidence type="ECO:0000256" key="4">
    <source>
        <dbReference type="ARBA" id="ARBA00022833"/>
    </source>
</evidence>
<dbReference type="AlphaFoldDB" id="A0A6V7WGN5"/>
<dbReference type="GO" id="GO:0003677">
    <property type="term" value="F:DNA binding"/>
    <property type="evidence" value="ECO:0007669"/>
    <property type="project" value="UniProtKB-UniRule"/>
</dbReference>
<organism evidence="13 14">
    <name type="scientific">Meloidogyne enterolobii</name>
    <name type="common">Root-knot nematode worm</name>
    <name type="synonym">Meloidogyne mayaguensis</name>
    <dbReference type="NCBI Taxonomy" id="390850"/>
    <lineage>
        <taxon>Eukaryota</taxon>
        <taxon>Metazoa</taxon>
        <taxon>Ecdysozoa</taxon>
        <taxon>Nematoda</taxon>
        <taxon>Chromadorea</taxon>
        <taxon>Rhabditida</taxon>
        <taxon>Tylenchina</taxon>
        <taxon>Tylenchomorpha</taxon>
        <taxon>Tylenchoidea</taxon>
        <taxon>Meloidogynidae</taxon>
        <taxon>Meloidogyninae</taxon>
        <taxon>Meloidogyne</taxon>
    </lineage>
</organism>
<name>A0A6V7WGN5_MELEN</name>
<dbReference type="PROSITE" id="PS00028">
    <property type="entry name" value="ZINC_FINGER_C2H2_1"/>
    <property type="match status" value="1"/>
</dbReference>
<feature type="DNA-binding region" description="Homeobox" evidence="9">
    <location>
        <begin position="91"/>
        <end position="150"/>
    </location>
</feature>
<evidence type="ECO:0000256" key="8">
    <source>
        <dbReference type="ARBA" id="ARBA00023242"/>
    </source>
</evidence>
<dbReference type="CDD" id="cd00086">
    <property type="entry name" value="homeodomain"/>
    <property type="match status" value="1"/>
</dbReference>
<evidence type="ECO:0000256" key="3">
    <source>
        <dbReference type="ARBA" id="ARBA00022737"/>
    </source>
</evidence>
<dbReference type="GO" id="GO:0046872">
    <property type="term" value="F:metal ion binding"/>
    <property type="evidence" value="ECO:0007669"/>
    <property type="project" value="UniProtKB-KW"/>
</dbReference>
<dbReference type="SMART" id="SM00389">
    <property type="entry name" value="HOX"/>
    <property type="match status" value="1"/>
</dbReference>
<dbReference type="OrthoDB" id="6110130at2759"/>
<dbReference type="SUPFAM" id="SSF46689">
    <property type="entry name" value="Homeodomain-like"/>
    <property type="match status" value="1"/>
</dbReference>
<dbReference type="FunFam" id="1.10.10.60:FF:000041">
    <property type="entry name" value="insulin gene enhancer protein ISL-1"/>
    <property type="match status" value="1"/>
</dbReference>
<comment type="caution">
    <text evidence="13">The sequence shown here is derived from an EMBL/GenBank/DDBJ whole genome shotgun (WGS) entry which is preliminary data.</text>
</comment>
<evidence type="ECO:0000256" key="7">
    <source>
        <dbReference type="ARBA" id="ARBA00023155"/>
    </source>
</evidence>
<dbReference type="GO" id="GO:0005634">
    <property type="term" value="C:nucleus"/>
    <property type="evidence" value="ECO:0007669"/>
    <property type="project" value="UniProtKB-SubCell"/>
</dbReference>
<protein>
    <recommendedName>
        <fullName evidence="12">Homeobox domain-containing protein</fullName>
    </recommendedName>
</protein>
<dbReference type="InterPro" id="IPR047169">
    <property type="entry name" value="ISL1/2-like"/>
</dbReference>
<proteinExistence type="predicted"/>
<keyword evidence="5" id="KW-0440">LIM domain</keyword>
<keyword evidence="2" id="KW-0479">Metal-binding</keyword>
<evidence type="ECO:0000313" key="13">
    <source>
        <dbReference type="EMBL" id="CAD2186163.1"/>
    </source>
</evidence>
<evidence type="ECO:0000256" key="2">
    <source>
        <dbReference type="ARBA" id="ARBA00022723"/>
    </source>
</evidence>
<evidence type="ECO:0000256" key="9">
    <source>
        <dbReference type="PROSITE-ProRule" id="PRU00108"/>
    </source>
</evidence>
<dbReference type="GO" id="GO:0000981">
    <property type="term" value="F:DNA-binding transcription factor activity, RNA polymerase II-specific"/>
    <property type="evidence" value="ECO:0007669"/>
    <property type="project" value="InterPro"/>
</dbReference>
<dbReference type="PANTHER" id="PTHR24204">
    <property type="entry name" value="INSULIN GENE ENHANCER PROTEIN"/>
    <property type="match status" value="1"/>
</dbReference>
<evidence type="ECO:0000259" key="12">
    <source>
        <dbReference type="PROSITE" id="PS50071"/>
    </source>
</evidence>
<evidence type="ECO:0000256" key="11">
    <source>
        <dbReference type="SAM" id="Coils"/>
    </source>
</evidence>
<reference evidence="13 14" key="1">
    <citation type="submission" date="2020-08" db="EMBL/GenBank/DDBJ databases">
        <authorList>
            <person name="Koutsovoulos G."/>
            <person name="Danchin GJ E."/>
        </authorList>
    </citation>
    <scope>NUCLEOTIDE SEQUENCE [LARGE SCALE GENOMIC DNA]</scope>
</reference>
<dbReference type="Pfam" id="PF00046">
    <property type="entry name" value="Homeodomain"/>
    <property type="match status" value="1"/>
</dbReference>
<dbReference type="SMART" id="SM00355">
    <property type="entry name" value="ZnF_C2H2"/>
    <property type="match status" value="4"/>
</dbReference>
<dbReference type="InterPro" id="IPR013087">
    <property type="entry name" value="Znf_C2H2_type"/>
</dbReference>
<keyword evidence="4" id="KW-0862">Zinc</keyword>
<feature type="coiled-coil region" evidence="11">
    <location>
        <begin position="28"/>
        <end position="88"/>
    </location>
</feature>
<keyword evidence="7 9" id="KW-0371">Homeobox</keyword>
<dbReference type="Gene3D" id="1.10.10.60">
    <property type="entry name" value="Homeodomain-like"/>
    <property type="match status" value="1"/>
</dbReference>
<dbReference type="InterPro" id="IPR017970">
    <property type="entry name" value="Homeobox_CS"/>
</dbReference>
<evidence type="ECO:0000256" key="1">
    <source>
        <dbReference type="ARBA" id="ARBA00004123"/>
    </source>
</evidence>
<evidence type="ECO:0000256" key="10">
    <source>
        <dbReference type="RuleBase" id="RU000682"/>
    </source>
</evidence>
<dbReference type="EMBL" id="CAJEWN010000576">
    <property type="protein sequence ID" value="CAD2186163.1"/>
    <property type="molecule type" value="Genomic_DNA"/>
</dbReference>
<dbReference type="InterPro" id="IPR009057">
    <property type="entry name" value="Homeodomain-like_sf"/>
</dbReference>
<dbReference type="Proteomes" id="UP000580250">
    <property type="component" value="Unassembled WGS sequence"/>
</dbReference>
<keyword evidence="11" id="KW-0175">Coiled coil</keyword>
<keyword evidence="3" id="KW-0677">Repeat</keyword>
<dbReference type="GO" id="GO:0045944">
    <property type="term" value="P:positive regulation of transcription by RNA polymerase II"/>
    <property type="evidence" value="ECO:0007669"/>
    <property type="project" value="InterPro"/>
</dbReference>
<feature type="domain" description="Homeobox" evidence="12">
    <location>
        <begin position="89"/>
        <end position="149"/>
    </location>
</feature>
<evidence type="ECO:0000256" key="6">
    <source>
        <dbReference type="ARBA" id="ARBA00023125"/>
    </source>
</evidence>
<dbReference type="Gene3D" id="3.30.160.60">
    <property type="entry name" value="Classic Zinc Finger"/>
    <property type="match status" value="1"/>
</dbReference>
<sequence length="323" mass="37794">MAEEDSSDSDWILVGKEENDLIKLQTNFNNLQLKFIEEKEKNLNLEKKNFFLENELKKIQKINCKHELEEIKRNIQKLIENFQQSDSKNNTQRIRTVLNESQLRLLKHYYSTNPRPDTFIKEQLVEQTGLSAGVIRVWFQNKRIKDKIIQIEQREKIQSLEKKRNTNTFDLSLEASDATAQKLICELCDASCTGLDNYRIHLQYGHNQLKGKIATDMAQGAPVACGRCRERFWTNEGLERHMLMSHHLVTNDLLKKAQNKNDGCCCKLCGKTFEFNILQHMNLEHNVKLCSAEIMYSCHVCSFKCNSYQKLETHISEQHPKTR</sequence>
<comment type="subcellular location">
    <subcellularLocation>
        <location evidence="1 9 10">Nucleus</location>
    </subcellularLocation>
</comment>
<dbReference type="PROSITE" id="PS00027">
    <property type="entry name" value="HOMEOBOX_1"/>
    <property type="match status" value="1"/>
</dbReference>